<sequence length="187" mass="22381">MKYQHKKTRTRTAIIEAFQYLMTIMPFDKIRIQNITDIAEVNRHSFYNHFNDKYDLLYQIVTQMLVIDYDAVAGESLIQQSINQVPRILRYFEENRKFFKSAFKDDKQQSFNNFFQKLIFDWFTTILNNTVGADKAQRDSFYITQTRFYVAGYSQLLMYWLYNEPDKSADVLAEEIIKIFKGAFNSN</sequence>
<name>U4R2H5_9FIRM</name>
<proteinExistence type="predicted"/>
<dbReference type="Gene3D" id="1.10.357.10">
    <property type="entry name" value="Tetracycline Repressor, domain 2"/>
    <property type="match status" value="1"/>
</dbReference>
<dbReference type="InterPro" id="IPR001647">
    <property type="entry name" value="HTH_TetR"/>
</dbReference>
<dbReference type="PROSITE" id="PS50977">
    <property type="entry name" value="HTH_TETR_2"/>
    <property type="match status" value="1"/>
</dbReference>
<evidence type="ECO:0000259" key="3">
    <source>
        <dbReference type="PROSITE" id="PS50977"/>
    </source>
</evidence>
<dbReference type="AlphaFoldDB" id="U4R2H5"/>
<dbReference type="Pfam" id="PF14278">
    <property type="entry name" value="TetR_C_8"/>
    <property type="match status" value="1"/>
</dbReference>
<dbReference type="Proteomes" id="UP000016860">
    <property type="component" value="Unassembled WGS sequence"/>
</dbReference>
<dbReference type="RefSeq" id="WP_020815138.1">
    <property type="nucleotide sequence ID" value="NZ_ATAY01000025.1"/>
</dbReference>
<dbReference type="InterPro" id="IPR009057">
    <property type="entry name" value="Homeodomain-like_sf"/>
</dbReference>
<dbReference type="PATRIC" id="fig|1330534.3.peg.1582"/>
<evidence type="ECO:0000256" key="1">
    <source>
        <dbReference type="ARBA" id="ARBA00023125"/>
    </source>
</evidence>
<dbReference type="SUPFAM" id="SSF46689">
    <property type="entry name" value="Homeodomain-like"/>
    <property type="match status" value="1"/>
</dbReference>
<dbReference type="InterPro" id="IPR039532">
    <property type="entry name" value="TetR_C_Firmicutes"/>
</dbReference>
<dbReference type="InterPro" id="IPR050624">
    <property type="entry name" value="HTH-type_Tx_Regulator"/>
</dbReference>
<evidence type="ECO:0000313" key="5">
    <source>
        <dbReference type="Proteomes" id="UP000016860"/>
    </source>
</evidence>
<evidence type="ECO:0000256" key="2">
    <source>
        <dbReference type="PROSITE-ProRule" id="PRU00335"/>
    </source>
</evidence>
<dbReference type="OrthoDB" id="9810250at2"/>
<feature type="DNA-binding region" description="H-T-H motif" evidence="2">
    <location>
        <begin position="31"/>
        <end position="50"/>
    </location>
</feature>
<protein>
    <submittedName>
        <fullName evidence="4">TetR family transcriptional regulator</fullName>
    </submittedName>
</protein>
<gene>
    <name evidence="4" type="ORF">L323_07915</name>
</gene>
<accession>U4R2H5</accession>
<comment type="caution">
    <text evidence="4">The sequence shown here is derived from an EMBL/GenBank/DDBJ whole genome shotgun (WGS) entry which is preliminary data.</text>
</comment>
<dbReference type="EMBL" id="ATAY01000025">
    <property type="protein sequence ID" value="EPR12589.1"/>
    <property type="molecule type" value="Genomic_DNA"/>
</dbReference>
<dbReference type="GO" id="GO:0003677">
    <property type="term" value="F:DNA binding"/>
    <property type="evidence" value="ECO:0007669"/>
    <property type="project" value="UniProtKB-UniRule"/>
</dbReference>
<reference evidence="4 5" key="1">
    <citation type="journal article" date="2013" name="Genome Announc.">
        <title>Draft Genome Sequence of the Cellulolytic Bacterium Clostridium papyrosolvens C7 (ATCC 700395).</title>
        <authorList>
            <person name="Zepeda V."/>
            <person name="Dassa B."/>
            <person name="Borovok I."/>
            <person name="Lamed R."/>
            <person name="Bayer E.A."/>
            <person name="Cate J.H."/>
        </authorList>
    </citation>
    <scope>NUCLEOTIDE SEQUENCE [LARGE SCALE GENOMIC DNA]</scope>
    <source>
        <strain evidence="4 5">C7</strain>
    </source>
</reference>
<dbReference type="PANTHER" id="PTHR43479:SF7">
    <property type="entry name" value="TETR-FAMILY TRANSCRIPTIONAL REGULATOR"/>
    <property type="match status" value="1"/>
</dbReference>
<keyword evidence="1 2" id="KW-0238">DNA-binding</keyword>
<feature type="domain" description="HTH tetR-type" evidence="3">
    <location>
        <begin position="8"/>
        <end position="68"/>
    </location>
</feature>
<organism evidence="4 5">
    <name type="scientific">Ruminiclostridium papyrosolvens C7</name>
    <dbReference type="NCBI Taxonomy" id="1330534"/>
    <lineage>
        <taxon>Bacteria</taxon>
        <taxon>Bacillati</taxon>
        <taxon>Bacillota</taxon>
        <taxon>Clostridia</taxon>
        <taxon>Eubacteriales</taxon>
        <taxon>Oscillospiraceae</taxon>
        <taxon>Ruminiclostridium</taxon>
    </lineage>
</organism>
<dbReference type="PANTHER" id="PTHR43479">
    <property type="entry name" value="ACREF/ENVCD OPERON REPRESSOR-RELATED"/>
    <property type="match status" value="1"/>
</dbReference>
<evidence type="ECO:0000313" key="4">
    <source>
        <dbReference type="EMBL" id="EPR12589.1"/>
    </source>
</evidence>
<dbReference type="STRING" id="1330534.L323_07915"/>